<dbReference type="Proteomes" id="UP000807025">
    <property type="component" value="Unassembled WGS sequence"/>
</dbReference>
<name>A0A9P6D7L5_PLEER</name>
<proteinExistence type="predicted"/>
<evidence type="ECO:0000313" key="2">
    <source>
        <dbReference type="Proteomes" id="UP000807025"/>
    </source>
</evidence>
<sequence length="123" mass="14452">YKLGDEEWEIVWQLTGALLVFKDTTLFFSWSTPSLPMAIPAMDFIDGKLATFALDPEYDVSIFTALSLAKRTMNRYYDKTDHSEVYCIAIILHTWHKLVYFKKAGWQAMWITTVEQIFHNEFK</sequence>
<protein>
    <submittedName>
        <fullName evidence="1">Uncharacterized protein</fullName>
    </submittedName>
</protein>
<feature type="non-terminal residue" evidence="1">
    <location>
        <position position="1"/>
    </location>
</feature>
<comment type="caution">
    <text evidence="1">The sequence shown here is derived from an EMBL/GenBank/DDBJ whole genome shotgun (WGS) entry which is preliminary data.</text>
</comment>
<keyword evidence="2" id="KW-1185">Reference proteome</keyword>
<evidence type="ECO:0000313" key="1">
    <source>
        <dbReference type="EMBL" id="KAF9494257.1"/>
    </source>
</evidence>
<reference evidence="1" key="1">
    <citation type="submission" date="2020-11" db="EMBL/GenBank/DDBJ databases">
        <authorList>
            <consortium name="DOE Joint Genome Institute"/>
            <person name="Ahrendt S."/>
            <person name="Riley R."/>
            <person name="Andreopoulos W."/>
            <person name="Labutti K."/>
            <person name="Pangilinan J."/>
            <person name="Ruiz-Duenas F.J."/>
            <person name="Barrasa J.M."/>
            <person name="Sanchez-Garcia M."/>
            <person name="Camarero S."/>
            <person name="Miyauchi S."/>
            <person name="Serrano A."/>
            <person name="Linde D."/>
            <person name="Babiker R."/>
            <person name="Drula E."/>
            <person name="Ayuso-Fernandez I."/>
            <person name="Pacheco R."/>
            <person name="Padilla G."/>
            <person name="Ferreira P."/>
            <person name="Barriuso J."/>
            <person name="Kellner H."/>
            <person name="Castanera R."/>
            <person name="Alfaro M."/>
            <person name="Ramirez L."/>
            <person name="Pisabarro A.G."/>
            <person name="Kuo A."/>
            <person name="Tritt A."/>
            <person name="Lipzen A."/>
            <person name="He G."/>
            <person name="Yan M."/>
            <person name="Ng V."/>
            <person name="Cullen D."/>
            <person name="Martin F."/>
            <person name="Rosso M.-N."/>
            <person name="Henrissat B."/>
            <person name="Hibbett D."/>
            <person name="Martinez A.T."/>
            <person name="Grigoriev I.V."/>
        </authorList>
    </citation>
    <scope>NUCLEOTIDE SEQUENCE</scope>
    <source>
        <strain evidence="1">ATCC 90797</strain>
    </source>
</reference>
<dbReference type="EMBL" id="MU154575">
    <property type="protein sequence ID" value="KAF9494257.1"/>
    <property type="molecule type" value="Genomic_DNA"/>
</dbReference>
<gene>
    <name evidence="1" type="ORF">BDN71DRAFT_1393489</name>
</gene>
<dbReference type="AlphaFoldDB" id="A0A9P6D7L5"/>
<organism evidence="1 2">
    <name type="scientific">Pleurotus eryngii</name>
    <name type="common">Boletus of the steppes</name>
    <dbReference type="NCBI Taxonomy" id="5323"/>
    <lineage>
        <taxon>Eukaryota</taxon>
        <taxon>Fungi</taxon>
        <taxon>Dikarya</taxon>
        <taxon>Basidiomycota</taxon>
        <taxon>Agaricomycotina</taxon>
        <taxon>Agaricomycetes</taxon>
        <taxon>Agaricomycetidae</taxon>
        <taxon>Agaricales</taxon>
        <taxon>Pleurotineae</taxon>
        <taxon>Pleurotaceae</taxon>
        <taxon>Pleurotus</taxon>
    </lineage>
</organism>
<dbReference type="OrthoDB" id="3359487at2759"/>
<accession>A0A9P6D7L5</accession>